<dbReference type="Pfam" id="PF00343">
    <property type="entry name" value="Phosphorylase"/>
    <property type="match status" value="1"/>
</dbReference>
<dbReference type="Gene3D" id="3.40.50.2000">
    <property type="entry name" value="Glycogen Phosphorylase B"/>
    <property type="match status" value="2"/>
</dbReference>
<dbReference type="PANTHER" id="PTHR11468">
    <property type="entry name" value="GLYCOGEN PHOSPHORYLASE"/>
    <property type="match status" value="1"/>
</dbReference>
<dbReference type="EMBL" id="CP136920">
    <property type="protein sequence ID" value="WOO39692.1"/>
    <property type="molecule type" value="Genomic_DNA"/>
</dbReference>
<evidence type="ECO:0000256" key="9">
    <source>
        <dbReference type="ARBA" id="ARBA00025174"/>
    </source>
</evidence>
<accession>A0AAQ3QUG6</accession>
<feature type="modified residue" description="N6-(pyridoxal phosphate)lysine" evidence="10">
    <location>
        <position position="684"/>
    </location>
</feature>
<evidence type="ECO:0000256" key="8">
    <source>
        <dbReference type="ARBA" id="ARBA00023277"/>
    </source>
</evidence>
<dbReference type="CDD" id="cd04300">
    <property type="entry name" value="GT35_Glycogen_Phosphorylase"/>
    <property type="match status" value="1"/>
</dbReference>
<evidence type="ECO:0000256" key="5">
    <source>
        <dbReference type="ARBA" id="ARBA00022676"/>
    </source>
</evidence>
<name>A0AAQ3QUG6_9BACT</name>
<dbReference type="GO" id="GO:0005737">
    <property type="term" value="C:cytoplasm"/>
    <property type="evidence" value="ECO:0007669"/>
    <property type="project" value="TreeGrafter"/>
</dbReference>
<dbReference type="InterPro" id="IPR000811">
    <property type="entry name" value="Glyco_trans_35"/>
</dbReference>
<dbReference type="GO" id="GO:0005980">
    <property type="term" value="P:glycogen catabolic process"/>
    <property type="evidence" value="ECO:0007669"/>
    <property type="project" value="TreeGrafter"/>
</dbReference>
<dbReference type="GO" id="GO:0008184">
    <property type="term" value="F:glycogen phosphorylase activity"/>
    <property type="evidence" value="ECO:0007669"/>
    <property type="project" value="InterPro"/>
</dbReference>
<evidence type="ECO:0000256" key="10">
    <source>
        <dbReference type="PIRSR" id="PIRSR000460-1"/>
    </source>
</evidence>
<dbReference type="RefSeq" id="WP_317831681.1">
    <property type="nucleotide sequence ID" value="NZ_CP136920.1"/>
</dbReference>
<dbReference type="GO" id="GO:0030170">
    <property type="term" value="F:pyridoxal phosphate binding"/>
    <property type="evidence" value="ECO:0007669"/>
    <property type="project" value="InterPro"/>
</dbReference>
<dbReference type="SUPFAM" id="SSF53756">
    <property type="entry name" value="UDP-Glycosyltransferase/glycogen phosphorylase"/>
    <property type="match status" value="1"/>
</dbReference>
<evidence type="ECO:0000256" key="6">
    <source>
        <dbReference type="ARBA" id="ARBA00022679"/>
    </source>
</evidence>
<dbReference type="EC" id="2.4.1.1" evidence="11"/>
<dbReference type="Proteomes" id="UP001304300">
    <property type="component" value="Chromosome"/>
</dbReference>
<dbReference type="FunFam" id="3.40.50.2000:FF:000002">
    <property type="entry name" value="Alpha-1,4 glucan phosphorylase"/>
    <property type="match status" value="1"/>
</dbReference>
<evidence type="ECO:0000313" key="13">
    <source>
        <dbReference type="Proteomes" id="UP001304300"/>
    </source>
</evidence>
<dbReference type="NCBIfam" id="TIGR02093">
    <property type="entry name" value="P_ylase"/>
    <property type="match status" value="1"/>
</dbReference>
<proteinExistence type="inferred from homology"/>
<keyword evidence="4" id="KW-0321">Glycogen metabolism</keyword>
<dbReference type="FunFam" id="3.40.50.2000:FF:000005">
    <property type="entry name" value="Alpha-1,4 glucan phosphorylase"/>
    <property type="match status" value="1"/>
</dbReference>
<evidence type="ECO:0000256" key="7">
    <source>
        <dbReference type="ARBA" id="ARBA00022898"/>
    </source>
</evidence>
<evidence type="ECO:0000256" key="4">
    <source>
        <dbReference type="ARBA" id="ARBA00022600"/>
    </source>
</evidence>
<keyword evidence="6 11" id="KW-0808">Transferase</keyword>
<organism evidence="12 13">
    <name type="scientific">Rubellicoccus peritrichatus</name>
    <dbReference type="NCBI Taxonomy" id="3080537"/>
    <lineage>
        <taxon>Bacteria</taxon>
        <taxon>Pseudomonadati</taxon>
        <taxon>Verrucomicrobiota</taxon>
        <taxon>Opitutia</taxon>
        <taxon>Puniceicoccales</taxon>
        <taxon>Cerasicoccaceae</taxon>
        <taxon>Rubellicoccus</taxon>
    </lineage>
</organism>
<dbReference type="PROSITE" id="PS00102">
    <property type="entry name" value="PHOSPHORYLASE"/>
    <property type="match status" value="1"/>
</dbReference>
<gene>
    <name evidence="12" type="ORF">RZN69_13800</name>
</gene>
<dbReference type="InterPro" id="IPR011833">
    <property type="entry name" value="Glycg_phsphrylas"/>
</dbReference>
<evidence type="ECO:0000256" key="1">
    <source>
        <dbReference type="ARBA" id="ARBA00001275"/>
    </source>
</evidence>
<evidence type="ECO:0000256" key="11">
    <source>
        <dbReference type="RuleBase" id="RU000587"/>
    </source>
</evidence>
<keyword evidence="8 11" id="KW-0119">Carbohydrate metabolism</keyword>
<reference evidence="12 13" key="1">
    <citation type="submission" date="2023-10" db="EMBL/GenBank/DDBJ databases">
        <title>Rubellicoccus peritrichatus gen. nov., sp. nov., isolated from an algae of coral reef tank.</title>
        <authorList>
            <person name="Luo J."/>
        </authorList>
    </citation>
    <scope>NUCLEOTIDE SEQUENCE [LARGE SCALE GENOMIC DNA]</scope>
    <source>
        <strain evidence="12 13">CR14</strain>
    </source>
</reference>
<dbReference type="PIRSF" id="PIRSF000460">
    <property type="entry name" value="Pprylas_GlgP"/>
    <property type="match status" value="1"/>
</dbReference>
<evidence type="ECO:0000256" key="2">
    <source>
        <dbReference type="ARBA" id="ARBA00001933"/>
    </source>
</evidence>
<dbReference type="KEGG" id="puo:RZN69_13800"/>
<dbReference type="PANTHER" id="PTHR11468:SF25">
    <property type="entry name" value="MALTODEXTRIN PHOSPHORYLASE"/>
    <property type="match status" value="1"/>
</dbReference>
<dbReference type="InterPro" id="IPR035090">
    <property type="entry name" value="Pyridoxal_P_attach_site"/>
</dbReference>
<comment type="catalytic activity">
    <reaction evidence="1 11">
        <text>[(1-&gt;4)-alpha-D-glucosyl](n) + phosphate = [(1-&gt;4)-alpha-D-glucosyl](n-1) + alpha-D-glucose 1-phosphate</text>
        <dbReference type="Rhea" id="RHEA:41732"/>
        <dbReference type="Rhea" id="RHEA-COMP:9584"/>
        <dbReference type="Rhea" id="RHEA-COMP:9586"/>
        <dbReference type="ChEBI" id="CHEBI:15444"/>
        <dbReference type="ChEBI" id="CHEBI:43474"/>
        <dbReference type="ChEBI" id="CHEBI:58601"/>
        <dbReference type="EC" id="2.4.1.1"/>
    </reaction>
</comment>
<evidence type="ECO:0000256" key="3">
    <source>
        <dbReference type="ARBA" id="ARBA00006047"/>
    </source>
</evidence>
<comment type="cofactor">
    <cofactor evidence="2 11">
        <name>pyridoxal 5'-phosphate</name>
        <dbReference type="ChEBI" id="CHEBI:597326"/>
    </cofactor>
</comment>
<keyword evidence="13" id="KW-1185">Reference proteome</keyword>
<protein>
    <recommendedName>
        <fullName evidence="11">Alpha-1,4 glucan phosphorylase</fullName>
        <ecNumber evidence="11">2.4.1.1</ecNumber>
    </recommendedName>
</protein>
<keyword evidence="7 10" id="KW-0663">Pyridoxal phosphate</keyword>
<keyword evidence="5 11" id="KW-0328">Glycosyltransferase</keyword>
<dbReference type="AlphaFoldDB" id="A0AAQ3QUG6"/>
<comment type="function">
    <text evidence="11">Allosteric enzyme that catalyzes the rate-limiting step in glycogen catabolism, the phosphorolytic cleavage of glycogen to produce glucose-1-phosphate, and plays a central role in maintaining cellular and organismal glucose homeostasis.</text>
</comment>
<evidence type="ECO:0000313" key="12">
    <source>
        <dbReference type="EMBL" id="WOO39692.1"/>
    </source>
</evidence>
<sequence>MPTPAKAKKAASKAAKKKTKGFNFDIGYDAESLKTSILNHLRFSLARDVKGATTRDWWLATCYAVKDRILDRYMKTQAKHNNENTRRVYYLSLEYLMGRLMENNLVSAGVYDVTREALEELGQDFDDIINEEVDMGLGNGGLGRLAACFLDSLATLEYPAIGYGIHYEFGLFRQEFVNGHQVEHPDNWLQKGTPWQINRPEYQVEVPIYGHVEYHFNSKGDWYPLWVNTQSIIGMPWDIPIVGYGANTVNFLRLWESRASNEFDLEAFNRGGYTEAVRDKAVSETISKVLYPNDKSESGKELRLVQQYFFVACSLHDIIRRYKNLNEGWGDFPSKVAVQLNDTHPAIAVPELMRILVDEEEMDWDDAWAICRNVFGYTNHTLLPEALEKWSVPLFQKVLPRHLQIIFEINRRFLEDEVEAHWPGDNSKKSALSIIEEGHPKMVRMAYLAVVASNSINGVAALHTELLKKNLFHDFDELYPGRFNNKTNGITPRRFLKVCNPALSELIAEKVGEDWPTNLDKLTGLAKFADDKAFQKRFMQIKRDNKVRLAATIEVLCGVTVNPDALFDVQIKRLHEYKRQHLLLLHILARYREILHNPDKPIVPRVIIFGAKAAPGYDLAKNIILAINKIGKTINEDPRVGDKLKVVFLPNYRVSLAEQIVPAADLSEQISTAGKEASGTGNMKLSLNGALTIGTLDGANVEIKEEVGDENIFIFGMTVDEVEKLRSSGYNPWDFYNENPELKAIVDWMASDTFTPGEPFALEPVRRSLLDGGDPFFVLADYAAYAEAQKKVDECFLDQERWARMAILNSAHMGKFSSDRTIHEYARDIWKLESLPVEK</sequence>
<comment type="similarity">
    <text evidence="3 11">Belongs to the glycogen phosphorylase family.</text>
</comment>
<comment type="function">
    <text evidence="9">Phosphorylase is an important allosteric enzyme in carbohydrate metabolism. Enzymes from different sources differ in their regulatory mechanisms and in their natural substrates. However, all known phosphorylases share catalytic and structural properties.</text>
</comment>